<dbReference type="PROSITE" id="PS50287">
    <property type="entry name" value="SRCR_2"/>
    <property type="match status" value="1"/>
</dbReference>
<dbReference type="Gene3D" id="3.10.250.10">
    <property type="entry name" value="SRCR-like domain"/>
    <property type="match status" value="1"/>
</dbReference>
<name>A0A7S3ZPC7_9STRA</name>
<dbReference type="SUPFAM" id="SSF56487">
    <property type="entry name" value="SRCR-like"/>
    <property type="match status" value="1"/>
</dbReference>
<dbReference type="AlphaFoldDB" id="A0A7S3ZPC7"/>
<evidence type="ECO:0000259" key="2">
    <source>
        <dbReference type="PROSITE" id="PS50287"/>
    </source>
</evidence>
<dbReference type="GO" id="GO:0016020">
    <property type="term" value="C:membrane"/>
    <property type="evidence" value="ECO:0007669"/>
    <property type="project" value="InterPro"/>
</dbReference>
<reference evidence="3" key="1">
    <citation type="submission" date="2021-01" db="EMBL/GenBank/DDBJ databases">
        <authorList>
            <person name="Corre E."/>
            <person name="Pelletier E."/>
            <person name="Niang G."/>
            <person name="Scheremetjew M."/>
            <person name="Finn R."/>
            <person name="Kale V."/>
            <person name="Holt S."/>
            <person name="Cochrane G."/>
            <person name="Meng A."/>
            <person name="Brown T."/>
            <person name="Cohen L."/>
        </authorList>
    </citation>
    <scope>NUCLEOTIDE SEQUENCE</scope>
    <source>
        <strain evidence="3">CCMP1756</strain>
    </source>
</reference>
<dbReference type="InterPro" id="IPR001190">
    <property type="entry name" value="SRCR"/>
</dbReference>
<dbReference type="EMBL" id="HBIW01005636">
    <property type="protein sequence ID" value="CAE0689217.1"/>
    <property type="molecule type" value="Transcribed_RNA"/>
</dbReference>
<keyword evidence="1" id="KW-1015">Disulfide bond</keyword>
<dbReference type="SMART" id="SM00202">
    <property type="entry name" value="SR"/>
    <property type="match status" value="1"/>
</dbReference>
<keyword evidence="5" id="KW-1185">Reference proteome</keyword>
<accession>A0A7S3ZPC7</accession>
<evidence type="ECO:0000313" key="5">
    <source>
        <dbReference type="Proteomes" id="UP000789595"/>
    </source>
</evidence>
<gene>
    <name evidence="3" type="ORF">PCAL00307_LOCUS4651</name>
    <name evidence="4" type="ORF">PECAL_5P03150</name>
</gene>
<proteinExistence type="predicted"/>
<organism evidence="3">
    <name type="scientific">Pelagomonas calceolata</name>
    <dbReference type="NCBI Taxonomy" id="35677"/>
    <lineage>
        <taxon>Eukaryota</taxon>
        <taxon>Sar</taxon>
        <taxon>Stramenopiles</taxon>
        <taxon>Ochrophyta</taxon>
        <taxon>Pelagophyceae</taxon>
        <taxon>Pelagomonadales</taxon>
        <taxon>Pelagomonadaceae</taxon>
        <taxon>Pelagomonas</taxon>
    </lineage>
</organism>
<evidence type="ECO:0000313" key="4">
    <source>
        <dbReference type="EMBL" id="CAH0375772.1"/>
    </source>
</evidence>
<reference evidence="4" key="2">
    <citation type="submission" date="2021-11" db="EMBL/GenBank/DDBJ databases">
        <authorList>
            <consortium name="Genoscope - CEA"/>
            <person name="William W."/>
        </authorList>
    </citation>
    <scope>NUCLEOTIDE SEQUENCE</scope>
</reference>
<sequence length="481" mass="51661">MLLLLLITTATAEFLRGATHIQLAGCNADCGRLEVKLSDDDAWRAVTSSNWTRADAIKTCARLGFEDVASISSPFAAAAARGDRAVLGFDGSVRTCVGGECSMPAVGVACRARGPVRDTAAAMARIDAWAPLRSARLRAALSVSGEGNATLSELTVSIDDIEAARALPFDGADRRDALRAQRRTIEFLERHPRAAAALQRLQARGLLEVTPIGIVLREGTSSDDAELAYEAYLASDPNGDVHFEIDGKRRLVPSPSTNDAVLALRRDGVARIRDWGVLTDGIAKKATRSLQGSRETLSSTSNGRVATARYADKRLERFFRSINEIASGYLGDAQLSGYKVVHIDTTSSNDTESYVAGLWHHDRVGNRLKAFVFLHDVDCDEGHPTEVAVGSHLLNYYRTDAMGASRFSNDYVRDHYEVAKLCGSKGGGFVVDTHTLHRGAVEGSLPRTVVVGEYHSIGKCAAMDALGLGLPCPSGDQFLVS</sequence>
<evidence type="ECO:0000313" key="3">
    <source>
        <dbReference type="EMBL" id="CAE0689217.1"/>
    </source>
</evidence>
<dbReference type="InterPro" id="IPR036772">
    <property type="entry name" value="SRCR-like_dom_sf"/>
</dbReference>
<dbReference type="Proteomes" id="UP000789595">
    <property type="component" value="Unassembled WGS sequence"/>
</dbReference>
<dbReference type="OrthoDB" id="10066015at2759"/>
<dbReference type="EMBL" id="CAKKNE010000005">
    <property type="protein sequence ID" value="CAH0375772.1"/>
    <property type="molecule type" value="Genomic_DNA"/>
</dbReference>
<dbReference type="SUPFAM" id="SSF51197">
    <property type="entry name" value="Clavaminate synthase-like"/>
    <property type="match status" value="1"/>
</dbReference>
<protein>
    <recommendedName>
        <fullName evidence="2">SRCR domain-containing protein</fullName>
    </recommendedName>
</protein>
<dbReference type="Gene3D" id="2.60.120.620">
    <property type="entry name" value="q2cbj1_9rhob like domain"/>
    <property type="match status" value="1"/>
</dbReference>
<feature type="domain" description="SRCR" evidence="2">
    <location>
        <begin position="21"/>
        <end position="103"/>
    </location>
</feature>
<evidence type="ECO:0000256" key="1">
    <source>
        <dbReference type="ARBA" id="ARBA00023157"/>
    </source>
</evidence>